<dbReference type="InterPro" id="IPR010359">
    <property type="entry name" value="IrrE_HExxH"/>
</dbReference>
<dbReference type="Pfam" id="PF06114">
    <property type="entry name" value="Peptidase_M78"/>
    <property type="match status" value="1"/>
</dbReference>
<reference evidence="2 3" key="1">
    <citation type="submission" date="2019-02" db="EMBL/GenBank/DDBJ databases">
        <title>WGS of Pseudoxanthomonas species novum from clinical isolates.</title>
        <authorList>
            <person name="Bernier A.-M."/>
            <person name="Bernard K."/>
            <person name="Vachon A."/>
        </authorList>
    </citation>
    <scope>NUCLEOTIDE SEQUENCE [LARGE SCALE GENOMIC DNA]</scope>
    <source>
        <strain evidence="2 3">NML140781</strain>
    </source>
</reference>
<name>A0A4Q8LRT4_9GAMM</name>
<dbReference type="Gene3D" id="1.10.260.40">
    <property type="entry name" value="lambda repressor-like DNA-binding domains"/>
    <property type="match status" value="1"/>
</dbReference>
<dbReference type="EMBL" id="SHMF01000003">
    <property type="protein sequence ID" value="TAA34432.1"/>
    <property type="molecule type" value="Genomic_DNA"/>
</dbReference>
<sequence>MNELSFEPDWVSAPGATVVALTIEKSYEPNAMSEVLGLGTQELQAFFDGDLRIDQCLAERLAASVGATARFWINRDRDYQAQLEKAANKLTSSMKFPISDLERFGWINPRRYDASDALAVARFLGVKTPADFDERYGELEEALAFRRSATFDLEIGAVSAWYRAVELECARLKVSDWSPTRFTENLREIRSLTRLRQPSEFLNPLTLLCAESGVAFCLVRAPAGCPVSGIAQMVNGRAVIALTSRHLTDDHFWFSFFHEAGHLLLHSDQIGIDVDAKADGEDEANEFARDLIVPKSSWSKLMSLDVSKFSIVRFARDIGVSPGLVVGQLQKAKRIRYNQFNYLKNRFQWHGTNLERA</sequence>
<dbReference type="RefSeq" id="WP_130523862.1">
    <property type="nucleotide sequence ID" value="NZ_SHLZ01000002.1"/>
</dbReference>
<gene>
    <name evidence="2" type="ORF">EA656_11890</name>
</gene>
<feature type="domain" description="IrrE N-terminal-like" evidence="1">
    <location>
        <begin position="237"/>
        <end position="325"/>
    </location>
</feature>
<dbReference type="InterPro" id="IPR010982">
    <property type="entry name" value="Lambda_DNA-bd_dom_sf"/>
</dbReference>
<accession>A0A4Q8LRT4</accession>
<evidence type="ECO:0000313" key="2">
    <source>
        <dbReference type="EMBL" id="TAA34432.1"/>
    </source>
</evidence>
<dbReference type="GO" id="GO:0003677">
    <property type="term" value="F:DNA binding"/>
    <property type="evidence" value="ECO:0007669"/>
    <property type="project" value="InterPro"/>
</dbReference>
<protein>
    <submittedName>
        <fullName evidence="2">ImmA/IrrE family metallo-endopeptidase</fullName>
    </submittedName>
</protein>
<organism evidence="2 3">
    <name type="scientific">Pseudoxanthomonas winnipegensis</name>
    <dbReference type="NCBI Taxonomy" id="2480810"/>
    <lineage>
        <taxon>Bacteria</taxon>
        <taxon>Pseudomonadati</taxon>
        <taxon>Pseudomonadota</taxon>
        <taxon>Gammaproteobacteria</taxon>
        <taxon>Lysobacterales</taxon>
        <taxon>Lysobacteraceae</taxon>
        <taxon>Pseudoxanthomonas</taxon>
    </lineage>
</organism>
<evidence type="ECO:0000313" key="3">
    <source>
        <dbReference type="Proteomes" id="UP000292087"/>
    </source>
</evidence>
<proteinExistence type="predicted"/>
<comment type="caution">
    <text evidence="2">The sequence shown here is derived from an EMBL/GenBank/DDBJ whole genome shotgun (WGS) entry which is preliminary data.</text>
</comment>
<dbReference type="AlphaFoldDB" id="A0A4Q8LRT4"/>
<dbReference type="Proteomes" id="UP000292087">
    <property type="component" value="Unassembled WGS sequence"/>
</dbReference>
<evidence type="ECO:0000259" key="1">
    <source>
        <dbReference type="Pfam" id="PF06114"/>
    </source>
</evidence>
<dbReference type="SUPFAM" id="SSF47413">
    <property type="entry name" value="lambda repressor-like DNA-binding domains"/>
    <property type="match status" value="1"/>
</dbReference>